<protein>
    <recommendedName>
        <fullName evidence="1">Mycothiol-dependent maleylpyruvate isomerase metal-binding domain-containing protein</fullName>
    </recommendedName>
</protein>
<organism evidence="2">
    <name type="scientific">uncultured Acidimicrobiales bacterium</name>
    <dbReference type="NCBI Taxonomy" id="310071"/>
    <lineage>
        <taxon>Bacteria</taxon>
        <taxon>Bacillati</taxon>
        <taxon>Actinomycetota</taxon>
        <taxon>Acidimicrobiia</taxon>
        <taxon>Acidimicrobiales</taxon>
        <taxon>environmental samples</taxon>
    </lineage>
</organism>
<dbReference type="InterPro" id="IPR034660">
    <property type="entry name" value="DinB/YfiT-like"/>
</dbReference>
<dbReference type="InterPro" id="IPR017517">
    <property type="entry name" value="Maleyloyr_isom"/>
</dbReference>
<dbReference type="GO" id="GO:0046872">
    <property type="term" value="F:metal ion binding"/>
    <property type="evidence" value="ECO:0007669"/>
    <property type="project" value="InterPro"/>
</dbReference>
<dbReference type="NCBIfam" id="TIGR03086">
    <property type="entry name" value="TIGR03086 family metal-binding protein"/>
    <property type="match status" value="1"/>
</dbReference>
<accession>A0A6J4H3C4</accession>
<dbReference type="InterPro" id="IPR024344">
    <property type="entry name" value="MDMPI_metal-binding"/>
</dbReference>
<name>A0A6J4H3C4_9ACTN</name>
<evidence type="ECO:0000259" key="1">
    <source>
        <dbReference type="Pfam" id="PF11716"/>
    </source>
</evidence>
<proteinExistence type="predicted"/>
<dbReference type="SUPFAM" id="SSF109854">
    <property type="entry name" value="DinB/YfiT-like putative metalloenzymes"/>
    <property type="match status" value="1"/>
</dbReference>
<dbReference type="Gene3D" id="1.20.120.450">
    <property type="entry name" value="dinb family like domain"/>
    <property type="match status" value="1"/>
</dbReference>
<dbReference type="InterPro" id="IPR017520">
    <property type="entry name" value="CHP03086"/>
</dbReference>
<sequence>MTMDMHPGADRLAALVRGVPDDALGRGTPCSEYTVGDLLDHVSGFAVGIAAAGRKDVDGMKAPSPGRATDLGEGWRTRIPAELLALASTWDDPAAYEGTTGGPLDMPAEIAAVVGIEELCIHGWDLARALGEPFAVTTAELDVLERFFSLFGPDERGSAYDPPVKSSTTDLLARAIALSGRDPGWRP</sequence>
<dbReference type="AlphaFoldDB" id="A0A6J4H3C4"/>
<reference evidence="2" key="1">
    <citation type="submission" date="2020-02" db="EMBL/GenBank/DDBJ databases">
        <authorList>
            <person name="Meier V. D."/>
        </authorList>
    </citation>
    <scope>NUCLEOTIDE SEQUENCE</scope>
    <source>
        <strain evidence="2">AVDCRST_MAG20</strain>
    </source>
</reference>
<dbReference type="Pfam" id="PF11716">
    <property type="entry name" value="MDMPI_N"/>
    <property type="match status" value="1"/>
</dbReference>
<evidence type="ECO:0000313" key="2">
    <source>
        <dbReference type="EMBL" id="CAA9211744.1"/>
    </source>
</evidence>
<dbReference type="NCBIfam" id="TIGR03083">
    <property type="entry name" value="maleylpyruvate isomerase family mycothiol-dependent enzyme"/>
    <property type="match status" value="1"/>
</dbReference>
<gene>
    <name evidence="2" type="ORF">AVDCRST_MAG20-82</name>
</gene>
<feature type="domain" description="Mycothiol-dependent maleylpyruvate isomerase metal-binding" evidence="1">
    <location>
        <begin position="7"/>
        <end position="127"/>
    </location>
</feature>
<dbReference type="EMBL" id="CADCSY010000007">
    <property type="protein sequence ID" value="CAA9211744.1"/>
    <property type="molecule type" value="Genomic_DNA"/>
</dbReference>